<organism evidence="1">
    <name type="scientific">Salmonella enterica subsp. salamae serovar 42:f,g,t:--</name>
    <dbReference type="NCBI Taxonomy" id="41518"/>
    <lineage>
        <taxon>Bacteria</taxon>
        <taxon>Pseudomonadati</taxon>
        <taxon>Pseudomonadota</taxon>
        <taxon>Gammaproteobacteria</taxon>
        <taxon>Enterobacterales</taxon>
        <taxon>Enterobacteriaceae</taxon>
        <taxon>Salmonella</taxon>
    </lineage>
</organism>
<gene>
    <name evidence="1" type="ORF">GND11_004558</name>
</gene>
<comment type="caution">
    <text evidence="1">The sequence shown here is derived from an EMBL/GenBank/DDBJ whole genome shotgun (WGS) entry which is preliminary data.</text>
</comment>
<name>A0A737H5Z1_SALER</name>
<keyword evidence="1" id="KW-0378">Hydrolase</keyword>
<evidence type="ECO:0000313" key="1">
    <source>
        <dbReference type="EMBL" id="HAE8211108.1"/>
    </source>
</evidence>
<sequence length="34" mass="3675">IPGSGHAIFQTPGKAPLFYAIVVEFLQRQFPSAS</sequence>
<accession>A0A737H5Z1</accession>
<reference evidence="1" key="1">
    <citation type="journal article" date="2018" name="Genome Biol.">
        <title>SKESA: strategic k-mer extension for scrupulous assemblies.</title>
        <authorList>
            <person name="Souvorov A."/>
            <person name="Agarwala R."/>
            <person name="Lipman D.J."/>
        </authorList>
    </citation>
    <scope>NUCLEOTIDE SEQUENCE</scope>
    <source>
        <strain evidence="1">3472-64</strain>
    </source>
</reference>
<protein>
    <submittedName>
        <fullName evidence="1">Alpha/beta hydrolase</fullName>
    </submittedName>
</protein>
<dbReference type="EMBL" id="DAATEH010000088">
    <property type="protein sequence ID" value="HAE8211108.1"/>
    <property type="molecule type" value="Genomic_DNA"/>
</dbReference>
<reference evidence="1" key="2">
    <citation type="submission" date="2018-07" db="EMBL/GenBank/DDBJ databases">
        <authorList>
            <consortium name="NCBI Pathogen Detection Project"/>
        </authorList>
    </citation>
    <scope>NUCLEOTIDE SEQUENCE</scope>
    <source>
        <strain evidence="1">3472-64</strain>
    </source>
</reference>
<proteinExistence type="predicted"/>
<dbReference type="AlphaFoldDB" id="A0A737H5Z1"/>
<feature type="non-terminal residue" evidence="1">
    <location>
        <position position="1"/>
    </location>
</feature>
<dbReference type="GO" id="GO:0016787">
    <property type="term" value="F:hydrolase activity"/>
    <property type="evidence" value="ECO:0007669"/>
    <property type="project" value="UniProtKB-KW"/>
</dbReference>